<evidence type="ECO:0000313" key="2">
    <source>
        <dbReference type="Proteomes" id="UP000887565"/>
    </source>
</evidence>
<dbReference type="InterPro" id="IPR001214">
    <property type="entry name" value="SET_dom"/>
</dbReference>
<dbReference type="PROSITE" id="PS50280">
    <property type="entry name" value="SET"/>
    <property type="match status" value="1"/>
</dbReference>
<dbReference type="PANTHER" id="PTHR46167:SF1">
    <property type="entry name" value="N-LYSINE METHYLTRANSFERASE KMT5A"/>
    <property type="match status" value="1"/>
</dbReference>
<dbReference type="Pfam" id="PF25273">
    <property type="entry name" value="DUF7869"/>
    <property type="match status" value="1"/>
</dbReference>
<feature type="domain" description="SET" evidence="1">
    <location>
        <begin position="47"/>
        <end position="175"/>
    </location>
</feature>
<reference evidence="3" key="1">
    <citation type="submission" date="2022-11" db="UniProtKB">
        <authorList>
            <consortium name="WormBaseParasite"/>
        </authorList>
    </citation>
    <scope>IDENTIFICATION</scope>
</reference>
<dbReference type="GO" id="GO:0043516">
    <property type="term" value="P:regulation of DNA damage response, signal transduction by p53 class mediator"/>
    <property type="evidence" value="ECO:0007669"/>
    <property type="project" value="TreeGrafter"/>
</dbReference>
<keyword evidence="2" id="KW-1185">Reference proteome</keyword>
<dbReference type="SMART" id="SM00317">
    <property type="entry name" value="SET"/>
    <property type="match status" value="1"/>
</dbReference>
<dbReference type="InterPro" id="IPR057191">
    <property type="entry name" value="DUF7869"/>
</dbReference>
<dbReference type="Proteomes" id="UP000887565">
    <property type="component" value="Unplaced"/>
</dbReference>
<dbReference type="GO" id="GO:0006357">
    <property type="term" value="P:regulation of transcription by RNA polymerase II"/>
    <property type="evidence" value="ECO:0007669"/>
    <property type="project" value="TreeGrafter"/>
</dbReference>
<dbReference type="Gene3D" id="2.170.270.10">
    <property type="entry name" value="SET domain"/>
    <property type="match status" value="1"/>
</dbReference>
<dbReference type="InterPro" id="IPR051760">
    <property type="entry name" value="KMT5A"/>
</dbReference>
<dbReference type="InterPro" id="IPR046341">
    <property type="entry name" value="SET_dom_sf"/>
</dbReference>
<organism evidence="2 3">
    <name type="scientific">Romanomermis culicivorax</name>
    <name type="common">Nematode worm</name>
    <dbReference type="NCBI Taxonomy" id="13658"/>
    <lineage>
        <taxon>Eukaryota</taxon>
        <taxon>Metazoa</taxon>
        <taxon>Ecdysozoa</taxon>
        <taxon>Nematoda</taxon>
        <taxon>Enoplea</taxon>
        <taxon>Dorylaimia</taxon>
        <taxon>Mermithida</taxon>
        <taxon>Mermithoidea</taxon>
        <taxon>Mermithidae</taxon>
        <taxon>Romanomermis</taxon>
    </lineage>
</organism>
<dbReference type="OMA" id="ELEMCIT"/>
<dbReference type="PANTHER" id="PTHR46167">
    <property type="entry name" value="N-LYSINE METHYLTRANSFERASE KMT5A"/>
    <property type="match status" value="1"/>
</dbReference>
<protein>
    <submittedName>
        <fullName evidence="3">SET domain-containing protein</fullName>
    </submittedName>
</protein>
<accession>A0A915IIC3</accession>
<dbReference type="GO" id="GO:0005700">
    <property type="term" value="C:polytene chromosome"/>
    <property type="evidence" value="ECO:0007669"/>
    <property type="project" value="TreeGrafter"/>
</dbReference>
<name>A0A915IIC3_ROMCU</name>
<evidence type="ECO:0000313" key="3">
    <source>
        <dbReference type="WBParaSite" id="nRc.2.0.1.t13564-RA"/>
    </source>
</evidence>
<dbReference type="GO" id="GO:0042799">
    <property type="term" value="F:histone H4K20 methyltransferase activity"/>
    <property type="evidence" value="ECO:0007669"/>
    <property type="project" value="TreeGrafter"/>
</dbReference>
<dbReference type="SUPFAM" id="SSF82199">
    <property type="entry name" value="SET domain"/>
    <property type="match status" value="1"/>
</dbReference>
<dbReference type="WBParaSite" id="nRc.2.0.1.t13564-RA">
    <property type="protein sequence ID" value="nRc.2.0.1.t13564-RA"/>
    <property type="gene ID" value="nRc.2.0.1.g13564"/>
</dbReference>
<dbReference type="Pfam" id="PF00856">
    <property type="entry name" value="SET"/>
    <property type="match status" value="1"/>
</dbReference>
<proteinExistence type="predicted"/>
<sequence length="637" mass="74102">MENRWSTQKIKWEIATLHLTFGSDRLSSSQRSELELSSLIAHITRAENNESERFNIIFNEKGRSIIASKAFKRGDFVVRYKGTLMEAKEAKRKEEAYGVEPRCYMFYFDYKGQRLCLDATTEPETTSTSHGRLINHSKRNANLIAKTISFQNTPAIILKALRDINIGEELFYDYDFSAEKISEMVLEGHELECYQEEGENRFSRCDICSKIKESYAKIHQSNDIKRSKLKEYEEWHRKMASNQRHDFHNQIQRAFAYPELEMCITTDGMDQLKLTVGFLMKGHTHSQIDQYFSRLSTYIGSSARGILTYEQFCSAVKECFKKNLEKNAVIPTIVGLENSDESMTPIISRPARMLVDAVRLRKIYALREWLIPFSNKLKNLHPYHHFWFFRDGNGKAVMKFKKWATDAYSLKNLIILNNLPQSSPLLIVPSKEKVDFIKLQQTVLKAEQVGALTKEEKEEWSNFLTNEEEYFAKYAGYELLKEEDRGIQHKRDINYCIDPDDFDIVKKLVARMSESGDQPAIPEALRQARSELETVTKDVCVEPNSNRAIQKSKEKLFKNSFLIINPDIDWCLSQSYSLLDLEEKPWLCRALTEPNEDGLITVQWYTGSVKSTWSVMKVKRQNRKGMINYTTTIDKEL</sequence>
<evidence type="ECO:0000259" key="1">
    <source>
        <dbReference type="PROSITE" id="PS50280"/>
    </source>
</evidence>
<dbReference type="GO" id="GO:0005634">
    <property type="term" value="C:nucleus"/>
    <property type="evidence" value="ECO:0007669"/>
    <property type="project" value="TreeGrafter"/>
</dbReference>
<dbReference type="AlphaFoldDB" id="A0A915IIC3"/>